<sequence>MSTKTGQVQKAKGWSQETLALESGISRSYLGDVECGKRNIALINICRLAITLEVKLAVLMDFQITEEENSQAPVR</sequence>
<keyword evidence="3" id="KW-1185">Reference proteome</keyword>
<dbReference type="Pfam" id="PF01381">
    <property type="entry name" value="HTH_3"/>
    <property type="match status" value="1"/>
</dbReference>
<dbReference type="CDD" id="cd00093">
    <property type="entry name" value="HTH_XRE"/>
    <property type="match status" value="1"/>
</dbReference>
<dbReference type="Proteomes" id="UP001596270">
    <property type="component" value="Unassembled WGS sequence"/>
</dbReference>
<protein>
    <submittedName>
        <fullName evidence="2">Helix-turn-helix domain-containing protein</fullName>
    </submittedName>
</protein>
<gene>
    <name evidence="2" type="ORF">ACFQND_08365</name>
</gene>
<feature type="domain" description="HTH cro/C1-type" evidence="1">
    <location>
        <begin position="10"/>
        <end position="59"/>
    </location>
</feature>
<dbReference type="EMBL" id="JBHSRS010000017">
    <property type="protein sequence ID" value="MFC6281240.1"/>
    <property type="molecule type" value="Genomic_DNA"/>
</dbReference>
<dbReference type="SMART" id="SM00530">
    <property type="entry name" value="HTH_XRE"/>
    <property type="match status" value="1"/>
</dbReference>
<accession>A0ABW1TWI3</accession>
<dbReference type="RefSeq" id="WP_377413107.1">
    <property type="nucleotide sequence ID" value="NZ_JBHSRS010000017.1"/>
</dbReference>
<dbReference type="InterPro" id="IPR001387">
    <property type="entry name" value="Cro/C1-type_HTH"/>
</dbReference>
<reference evidence="3" key="1">
    <citation type="journal article" date="2019" name="Int. J. Syst. Evol. Microbiol.">
        <title>The Global Catalogue of Microorganisms (GCM) 10K type strain sequencing project: providing services to taxonomists for standard genome sequencing and annotation.</title>
        <authorList>
            <consortium name="The Broad Institute Genomics Platform"/>
            <consortium name="The Broad Institute Genome Sequencing Center for Infectious Disease"/>
            <person name="Wu L."/>
            <person name="Ma J."/>
        </authorList>
    </citation>
    <scope>NUCLEOTIDE SEQUENCE [LARGE SCALE GENOMIC DNA]</scope>
    <source>
        <strain evidence="3">CCUG 39402</strain>
    </source>
</reference>
<evidence type="ECO:0000313" key="3">
    <source>
        <dbReference type="Proteomes" id="UP001596270"/>
    </source>
</evidence>
<dbReference type="PROSITE" id="PS50943">
    <property type="entry name" value="HTH_CROC1"/>
    <property type="match status" value="1"/>
</dbReference>
<evidence type="ECO:0000313" key="2">
    <source>
        <dbReference type="EMBL" id="MFC6281240.1"/>
    </source>
</evidence>
<proteinExistence type="predicted"/>
<dbReference type="InterPro" id="IPR010982">
    <property type="entry name" value="Lambda_DNA-bd_dom_sf"/>
</dbReference>
<dbReference type="SUPFAM" id="SSF47413">
    <property type="entry name" value="lambda repressor-like DNA-binding domains"/>
    <property type="match status" value="1"/>
</dbReference>
<evidence type="ECO:0000259" key="1">
    <source>
        <dbReference type="PROSITE" id="PS50943"/>
    </source>
</evidence>
<dbReference type="Gene3D" id="1.10.260.40">
    <property type="entry name" value="lambda repressor-like DNA-binding domains"/>
    <property type="match status" value="1"/>
</dbReference>
<organism evidence="2 3">
    <name type="scientific">Polaromonas aquatica</name>
    <dbReference type="NCBI Taxonomy" id="332657"/>
    <lineage>
        <taxon>Bacteria</taxon>
        <taxon>Pseudomonadati</taxon>
        <taxon>Pseudomonadota</taxon>
        <taxon>Betaproteobacteria</taxon>
        <taxon>Burkholderiales</taxon>
        <taxon>Comamonadaceae</taxon>
        <taxon>Polaromonas</taxon>
    </lineage>
</organism>
<comment type="caution">
    <text evidence="2">The sequence shown here is derived from an EMBL/GenBank/DDBJ whole genome shotgun (WGS) entry which is preliminary data.</text>
</comment>
<name>A0ABW1TWI3_9BURK</name>